<keyword evidence="2" id="KW-0238">DNA-binding</keyword>
<dbReference type="InterPro" id="IPR036388">
    <property type="entry name" value="WH-like_DNA-bd_sf"/>
</dbReference>
<dbReference type="Pfam" id="PF01037">
    <property type="entry name" value="AsnC_trans_reg"/>
    <property type="match status" value="1"/>
</dbReference>
<protein>
    <submittedName>
        <fullName evidence="5">Lrp/AsnC family leucine-responsive transcriptional regulator</fullName>
    </submittedName>
</protein>
<proteinExistence type="predicted"/>
<evidence type="ECO:0000256" key="3">
    <source>
        <dbReference type="ARBA" id="ARBA00023163"/>
    </source>
</evidence>
<dbReference type="CDD" id="cd00090">
    <property type="entry name" value="HTH_ARSR"/>
    <property type="match status" value="1"/>
</dbReference>
<dbReference type="GO" id="GO:0043200">
    <property type="term" value="P:response to amino acid"/>
    <property type="evidence" value="ECO:0007669"/>
    <property type="project" value="TreeGrafter"/>
</dbReference>
<dbReference type="InterPro" id="IPR000485">
    <property type="entry name" value="AsnC-type_HTH_dom"/>
</dbReference>
<dbReference type="InterPro" id="IPR011991">
    <property type="entry name" value="ArsR-like_HTH"/>
</dbReference>
<dbReference type="EMBL" id="JACHXK010000012">
    <property type="protein sequence ID" value="MBB3112387.1"/>
    <property type="molecule type" value="Genomic_DNA"/>
</dbReference>
<name>A0A7W5B0Y8_9BACL</name>
<evidence type="ECO:0000313" key="6">
    <source>
        <dbReference type="Proteomes" id="UP000570361"/>
    </source>
</evidence>
<dbReference type="InterPro" id="IPR019887">
    <property type="entry name" value="Tscrpt_reg_AsnC/Lrp_C"/>
</dbReference>
<dbReference type="Proteomes" id="UP000570361">
    <property type="component" value="Unassembled WGS sequence"/>
</dbReference>
<dbReference type="GO" id="GO:0043565">
    <property type="term" value="F:sequence-specific DNA binding"/>
    <property type="evidence" value="ECO:0007669"/>
    <property type="project" value="InterPro"/>
</dbReference>
<dbReference type="SMART" id="SM00344">
    <property type="entry name" value="HTH_ASNC"/>
    <property type="match status" value="1"/>
</dbReference>
<sequence>MDQIDISLLQILQEDARITVSDLSKRLSLSRPSITERLHRLQEKGIIEGFSARVSPAAIGRNTLLIIQITDLKVPASQWEKMITLEKDVLECHRVTGHIGYIIKAAVSGMDGLRDLVDRLMNYSNHVNTSIVLTSPVGYRPILPNQETDSAG</sequence>
<comment type="caution">
    <text evidence="5">The sequence shown here is derived from an EMBL/GenBank/DDBJ whole genome shotgun (WGS) entry which is preliminary data.</text>
</comment>
<dbReference type="InterPro" id="IPR011008">
    <property type="entry name" value="Dimeric_a/b-barrel"/>
</dbReference>
<organism evidence="5 6">
    <name type="scientific">Paenibacillus phyllosphaerae</name>
    <dbReference type="NCBI Taxonomy" id="274593"/>
    <lineage>
        <taxon>Bacteria</taxon>
        <taxon>Bacillati</taxon>
        <taxon>Bacillota</taxon>
        <taxon>Bacilli</taxon>
        <taxon>Bacillales</taxon>
        <taxon>Paenibacillaceae</taxon>
        <taxon>Paenibacillus</taxon>
    </lineage>
</organism>
<keyword evidence="3" id="KW-0804">Transcription</keyword>
<feature type="domain" description="HTH asnC-type" evidence="4">
    <location>
        <begin position="1"/>
        <end position="62"/>
    </location>
</feature>
<accession>A0A7W5B0Y8</accession>
<evidence type="ECO:0000259" key="4">
    <source>
        <dbReference type="PROSITE" id="PS50956"/>
    </source>
</evidence>
<keyword evidence="6" id="KW-1185">Reference proteome</keyword>
<dbReference type="PANTHER" id="PTHR30154">
    <property type="entry name" value="LEUCINE-RESPONSIVE REGULATORY PROTEIN"/>
    <property type="match status" value="1"/>
</dbReference>
<reference evidence="5 6" key="1">
    <citation type="submission" date="2020-08" db="EMBL/GenBank/DDBJ databases">
        <title>Genomic Encyclopedia of Type Strains, Phase III (KMG-III): the genomes of soil and plant-associated and newly described type strains.</title>
        <authorList>
            <person name="Whitman W."/>
        </authorList>
    </citation>
    <scope>NUCLEOTIDE SEQUENCE [LARGE SCALE GENOMIC DNA]</scope>
    <source>
        <strain evidence="5 6">CECT 5862</strain>
    </source>
</reference>
<evidence type="ECO:0000256" key="2">
    <source>
        <dbReference type="ARBA" id="ARBA00023125"/>
    </source>
</evidence>
<gene>
    <name evidence="5" type="ORF">FHS18_004488</name>
</gene>
<keyword evidence="1" id="KW-0805">Transcription regulation</keyword>
<dbReference type="SUPFAM" id="SSF46785">
    <property type="entry name" value="Winged helix' DNA-binding domain"/>
    <property type="match status" value="1"/>
</dbReference>
<dbReference type="AlphaFoldDB" id="A0A7W5B0Y8"/>
<evidence type="ECO:0000313" key="5">
    <source>
        <dbReference type="EMBL" id="MBB3112387.1"/>
    </source>
</evidence>
<dbReference type="Pfam" id="PF13412">
    <property type="entry name" value="HTH_24"/>
    <property type="match status" value="1"/>
</dbReference>
<dbReference type="RefSeq" id="WP_183602513.1">
    <property type="nucleotide sequence ID" value="NZ_JACHXK010000012.1"/>
</dbReference>
<dbReference type="Gene3D" id="3.30.70.920">
    <property type="match status" value="1"/>
</dbReference>
<dbReference type="PROSITE" id="PS50956">
    <property type="entry name" value="HTH_ASNC_2"/>
    <property type="match status" value="1"/>
</dbReference>
<dbReference type="InterPro" id="IPR036390">
    <property type="entry name" value="WH_DNA-bd_sf"/>
</dbReference>
<dbReference type="SUPFAM" id="SSF54909">
    <property type="entry name" value="Dimeric alpha+beta barrel"/>
    <property type="match status" value="1"/>
</dbReference>
<dbReference type="Gene3D" id="1.10.10.10">
    <property type="entry name" value="Winged helix-like DNA-binding domain superfamily/Winged helix DNA-binding domain"/>
    <property type="match status" value="1"/>
</dbReference>
<dbReference type="GO" id="GO:0005829">
    <property type="term" value="C:cytosol"/>
    <property type="evidence" value="ECO:0007669"/>
    <property type="project" value="TreeGrafter"/>
</dbReference>
<evidence type="ECO:0000256" key="1">
    <source>
        <dbReference type="ARBA" id="ARBA00023015"/>
    </source>
</evidence>
<dbReference type="InterPro" id="IPR019888">
    <property type="entry name" value="Tscrpt_reg_AsnC-like"/>
</dbReference>
<dbReference type="PRINTS" id="PR00033">
    <property type="entry name" value="HTHASNC"/>
</dbReference>
<dbReference type="PANTHER" id="PTHR30154:SF53">
    <property type="entry name" value="HTH-TYPE TRANSCRIPTIONAL REGULATOR LRPC"/>
    <property type="match status" value="1"/>
</dbReference>